<evidence type="ECO:0000313" key="3">
    <source>
        <dbReference type="Proteomes" id="UP000494163"/>
    </source>
</evidence>
<reference evidence="2 3" key="1">
    <citation type="submission" date="2015-08" db="EMBL/GenBank/DDBJ databases">
        <title>Ancestral chromatin configuration constrains chromatin evolution on differentiating sex chromosomes in Drosophila.</title>
        <authorList>
            <person name="Zhou Q."/>
            <person name="Bachtrog D."/>
        </authorList>
    </citation>
    <scope>NUCLEOTIDE SEQUENCE [LARGE SCALE GENOMIC DNA]</scope>
    <source>
        <tissue evidence="2">Whole larvae</tissue>
    </source>
</reference>
<accession>A0A0M3QVH0</accession>
<dbReference type="PANTHER" id="PTHR24047">
    <property type="entry name" value="FI01909P-RELATED"/>
    <property type="match status" value="1"/>
</dbReference>
<feature type="signal peptide" evidence="1">
    <location>
        <begin position="1"/>
        <end position="17"/>
    </location>
</feature>
<dbReference type="OrthoDB" id="10045365at2759"/>
<dbReference type="OMA" id="CACRHKH"/>
<dbReference type="STRING" id="30019.A0A0M3QVH0"/>
<dbReference type="Proteomes" id="UP000494163">
    <property type="component" value="Chromosome 2R"/>
</dbReference>
<evidence type="ECO:0000313" key="2">
    <source>
        <dbReference type="EMBL" id="ALC42363.1"/>
    </source>
</evidence>
<keyword evidence="1" id="KW-0732">Signal</keyword>
<keyword evidence="3" id="KW-1185">Reference proteome</keyword>
<gene>
    <name evidence="2" type="ORF">Dbus_chr2Rg1942</name>
</gene>
<feature type="non-terminal residue" evidence="2">
    <location>
        <position position="1"/>
    </location>
</feature>
<evidence type="ECO:0000256" key="1">
    <source>
        <dbReference type="SAM" id="SignalP"/>
    </source>
</evidence>
<dbReference type="InterPro" id="IPR053255">
    <property type="entry name" value="EGF-like_domain"/>
</dbReference>
<dbReference type="AlphaFoldDB" id="A0A0M3QVH0"/>
<feature type="chain" id="PRO_5005788039" evidence="1">
    <location>
        <begin position="18"/>
        <end position="201"/>
    </location>
</feature>
<protein>
    <submittedName>
        <fullName evidence="2">CG15861</fullName>
    </submittedName>
</protein>
<sequence>QSRSVLLFSLLLVPACAYYGYGYRDLNEPPPICSDYEMLIVNTRQCVRRCHIVCLRGICFENGTCPCDHQYASSKADGVICATDCVPGCKEAGGYCAGPELCICRWHKHYYFDAVSRRCQHRSPRLLDLCGGRCLNGHCDYNGACICASGYQLQSTLLHGQMCMPICEHNCGPRAFCFSPNMCACRHKHSHYTWNGICTKH</sequence>
<dbReference type="PANTHER" id="PTHR24047:SF32">
    <property type="entry name" value="FI01909P-RELATED"/>
    <property type="match status" value="1"/>
</dbReference>
<dbReference type="EMBL" id="CP012524">
    <property type="protein sequence ID" value="ALC42363.1"/>
    <property type="molecule type" value="Genomic_DNA"/>
</dbReference>
<name>A0A0M3QVH0_DROBS</name>
<organism evidence="2 3">
    <name type="scientific">Drosophila busckii</name>
    <name type="common">Fruit fly</name>
    <dbReference type="NCBI Taxonomy" id="30019"/>
    <lineage>
        <taxon>Eukaryota</taxon>
        <taxon>Metazoa</taxon>
        <taxon>Ecdysozoa</taxon>
        <taxon>Arthropoda</taxon>
        <taxon>Hexapoda</taxon>
        <taxon>Insecta</taxon>
        <taxon>Pterygota</taxon>
        <taxon>Neoptera</taxon>
        <taxon>Endopterygota</taxon>
        <taxon>Diptera</taxon>
        <taxon>Brachycera</taxon>
        <taxon>Muscomorpha</taxon>
        <taxon>Ephydroidea</taxon>
        <taxon>Drosophilidae</taxon>
        <taxon>Drosophila</taxon>
    </lineage>
</organism>
<dbReference type="Gene3D" id="2.10.25.10">
    <property type="entry name" value="Laminin"/>
    <property type="match status" value="2"/>
</dbReference>
<proteinExistence type="predicted"/>